<evidence type="ECO:0000313" key="4">
    <source>
        <dbReference type="EMBL" id="CAK9176268.1"/>
    </source>
</evidence>
<dbReference type="AlphaFoldDB" id="A0ABC8U827"/>
<gene>
    <name evidence="4" type="ORF">ILEXP_LOCUS46108</name>
</gene>
<evidence type="ECO:0008006" key="6">
    <source>
        <dbReference type="Google" id="ProtNLM"/>
    </source>
</evidence>
<evidence type="ECO:0000256" key="3">
    <source>
        <dbReference type="SAM" id="Phobius"/>
    </source>
</evidence>
<accession>A0ABC8U827</accession>
<keyword evidence="3" id="KW-0812">Transmembrane</keyword>
<comment type="caution">
    <text evidence="4">The sequence shown here is derived from an EMBL/GenBank/DDBJ whole genome shotgun (WGS) entry which is preliminary data.</text>
</comment>
<dbReference type="PANTHER" id="PTHR31415">
    <property type="entry name" value="OS05G0367900 PROTEIN"/>
    <property type="match status" value="1"/>
</dbReference>
<comment type="subcellular location">
    <subcellularLocation>
        <location evidence="1">Membrane</location>
    </subcellularLocation>
</comment>
<sequence>MSDYGGAGCCRCCFSFLLTSGLTTLFLWLSLHTSKPVCSIQDFYVSALNKTLNSTSNHSIFFDLKLENQNIDKGVYYDAINLTFYYGPNISLPIANYTVSGFHQGHKKYTHRKDLVDARGVPWDEVFRGVSNGSVAVFRVDLATTVRFKVISWKTKRHKLDLKGNVKVDDSGKKVETKGIKLKNGGQDLGCYLARLRVLVVVSVLVLVL</sequence>
<feature type="transmembrane region" description="Helical" evidence="3">
    <location>
        <begin position="12"/>
        <end position="31"/>
    </location>
</feature>
<reference evidence="4 5" key="1">
    <citation type="submission" date="2024-02" db="EMBL/GenBank/DDBJ databases">
        <authorList>
            <person name="Vignale AGUSTIN F."/>
            <person name="Sosa J E."/>
            <person name="Modenutti C."/>
        </authorList>
    </citation>
    <scope>NUCLEOTIDE SEQUENCE [LARGE SCALE GENOMIC DNA]</scope>
</reference>
<dbReference type="EMBL" id="CAUOFW020006791">
    <property type="protein sequence ID" value="CAK9176268.1"/>
    <property type="molecule type" value="Genomic_DNA"/>
</dbReference>
<dbReference type="GO" id="GO:0016020">
    <property type="term" value="C:membrane"/>
    <property type="evidence" value="ECO:0007669"/>
    <property type="project" value="UniProtKB-SubCell"/>
</dbReference>
<dbReference type="PANTHER" id="PTHR31415:SF52">
    <property type="entry name" value="LATE EMBRYOGENESIS ABUNDANT (LEA) HYDROXYPROLINE-RICH GLYCOPROTEIN FAMILY-RELATED"/>
    <property type="match status" value="1"/>
</dbReference>
<organism evidence="4 5">
    <name type="scientific">Ilex paraguariensis</name>
    <name type="common">yerba mate</name>
    <dbReference type="NCBI Taxonomy" id="185542"/>
    <lineage>
        <taxon>Eukaryota</taxon>
        <taxon>Viridiplantae</taxon>
        <taxon>Streptophyta</taxon>
        <taxon>Embryophyta</taxon>
        <taxon>Tracheophyta</taxon>
        <taxon>Spermatophyta</taxon>
        <taxon>Magnoliopsida</taxon>
        <taxon>eudicotyledons</taxon>
        <taxon>Gunneridae</taxon>
        <taxon>Pentapetalae</taxon>
        <taxon>asterids</taxon>
        <taxon>campanulids</taxon>
        <taxon>Aquifoliales</taxon>
        <taxon>Aquifoliaceae</taxon>
        <taxon>Ilex</taxon>
    </lineage>
</organism>
<evidence type="ECO:0000256" key="1">
    <source>
        <dbReference type="ARBA" id="ARBA00004370"/>
    </source>
</evidence>
<evidence type="ECO:0000256" key="2">
    <source>
        <dbReference type="ARBA" id="ARBA00023136"/>
    </source>
</evidence>
<keyword evidence="3" id="KW-1133">Transmembrane helix</keyword>
<proteinExistence type="predicted"/>
<keyword evidence="5" id="KW-1185">Reference proteome</keyword>
<keyword evidence="2 3" id="KW-0472">Membrane</keyword>
<evidence type="ECO:0000313" key="5">
    <source>
        <dbReference type="Proteomes" id="UP001642360"/>
    </source>
</evidence>
<name>A0ABC8U827_9AQUA</name>
<protein>
    <recommendedName>
        <fullName evidence="6">Late embryogenesis abundant protein LEA-2 subgroup domain-containing protein</fullName>
    </recommendedName>
</protein>
<dbReference type="InterPro" id="IPR044839">
    <property type="entry name" value="NDR1-like"/>
</dbReference>
<dbReference type="Proteomes" id="UP001642360">
    <property type="component" value="Unassembled WGS sequence"/>
</dbReference>